<protein>
    <submittedName>
        <fullName evidence="3">Uncharacterized protein</fullName>
    </submittedName>
</protein>
<dbReference type="AlphaFoldDB" id="A0AB35G0W6"/>
<keyword evidence="4" id="KW-1185">Reference proteome</keyword>
<keyword evidence="1" id="KW-1133">Transmembrane helix</keyword>
<feature type="transmembrane region" description="Helical" evidence="1">
    <location>
        <begin position="7"/>
        <end position="27"/>
    </location>
</feature>
<keyword evidence="1" id="KW-0472">Membrane</keyword>
<dbReference type="EMBL" id="JAHBFV010000023">
    <property type="protein sequence ID" value="MBZ6016463.1"/>
    <property type="molecule type" value="Genomic_DNA"/>
</dbReference>
<gene>
    <name evidence="3" type="ORF">KII88_07995</name>
    <name evidence="2" type="ORF">KIJ07_07710</name>
</gene>
<keyword evidence="1" id="KW-0812">Transmembrane</keyword>
<comment type="caution">
    <text evidence="3">The sequence shown here is derived from an EMBL/GenBank/DDBJ whole genome shotgun (WGS) entry which is preliminary data.</text>
</comment>
<evidence type="ECO:0000313" key="4">
    <source>
        <dbReference type="Proteomes" id="UP000705994"/>
    </source>
</evidence>
<dbReference type="RefSeq" id="WP_224145763.1">
    <property type="nucleotide sequence ID" value="NZ_JAHBFO010000028.1"/>
</dbReference>
<name>A0AB35G0W6_LEUGE</name>
<evidence type="ECO:0000313" key="3">
    <source>
        <dbReference type="EMBL" id="MBZ6016463.1"/>
    </source>
</evidence>
<organism evidence="3 5">
    <name type="scientific">Leuconostoc gelidum subsp. gelidum</name>
    <dbReference type="NCBI Taxonomy" id="1607839"/>
    <lineage>
        <taxon>Bacteria</taxon>
        <taxon>Bacillati</taxon>
        <taxon>Bacillota</taxon>
        <taxon>Bacilli</taxon>
        <taxon>Lactobacillales</taxon>
        <taxon>Lactobacillaceae</taxon>
        <taxon>Leuconostoc</taxon>
        <taxon>Leuconostoc gelidum group</taxon>
    </lineage>
</organism>
<dbReference type="EMBL" id="JAHBFX010000009">
    <property type="protein sequence ID" value="MBZ6000283.1"/>
    <property type="molecule type" value="Genomic_DNA"/>
</dbReference>
<proteinExistence type="predicted"/>
<evidence type="ECO:0000313" key="2">
    <source>
        <dbReference type="EMBL" id="MBZ6000283.1"/>
    </source>
</evidence>
<dbReference type="Proteomes" id="UP000705994">
    <property type="component" value="Unassembled WGS sequence"/>
</dbReference>
<dbReference type="Proteomes" id="UP000727071">
    <property type="component" value="Unassembled WGS sequence"/>
</dbReference>
<accession>A0AB35G0W6</accession>
<evidence type="ECO:0000256" key="1">
    <source>
        <dbReference type="SAM" id="Phobius"/>
    </source>
</evidence>
<sequence>MVSKRIVFFLHLLAISSIFLMMLVTIIETLTVSYNNTNFYKTVPTKQRRLLKNRVTSSKNNAKQIVIKPVVYQVNSGNITQQAAHVNKIIVNSQISIMSTVATEGGDNF</sequence>
<reference evidence="3 4" key="1">
    <citation type="submission" date="2021-05" db="EMBL/GenBank/DDBJ databases">
        <title>Pangenome of Leuconostoc gelidum warrants species status for Leuconostoc gelidum subsp. gasicomitatum.</title>
        <authorList>
            <person name="Johansson P."/>
            <person name="Sade E."/>
            <person name="Hultman J."/>
            <person name="Auvinen P."/>
            <person name="Bjorkroth J."/>
        </authorList>
    </citation>
    <scope>NUCLEOTIDE SEQUENCE</scope>
    <source>
        <strain evidence="2 4">AMKR21</strain>
        <strain evidence="3">C220d</strain>
    </source>
</reference>
<evidence type="ECO:0000313" key="5">
    <source>
        <dbReference type="Proteomes" id="UP000727071"/>
    </source>
</evidence>